<feature type="transmembrane region" description="Helical" evidence="1">
    <location>
        <begin position="280"/>
        <end position="298"/>
    </location>
</feature>
<reference evidence="5" key="1">
    <citation type="journal article" date="2019" name="Int. J. Syst. Evol. Microbiol.">
        <title>The Global Catalogue of Microorganisms (GCM) 10K type strain sequencing project: providing services to taxonomists for standard genome sequencing and annotation.</title>
        <authorList>
            <consortium name="The Broad Institute Genomics Platform"/>
            <consortium name="The Broad Institute Genome Sequencing Center for Infectious Disease"/>
            <person name="Wu L."/>
            <person name="Ma J."/>
        </authorList>
    </citation>
    <scope>NUCLEOTIDE SEQUENCE [LARGE SCALE GENOMIC DNA]</scope>
    <source>
        <strain evidence="5">JCM 16013</strain>
    </source>
</reference>
<evidence type="ECO:0000313" key="5">
    <source>
        <dbReference type="Proteomes" id="UP001499854"/>
    </source>
</evidence>
<dbReference type="InterPro" id="IPR001633">
    <property type="entry name" value="EAL_dom"/>
</dbReference>
<feature type="transmembrane region" description="Helical" evidence="1">
    <location>
        <begin position="52"/>
        <end position="73"/>
    </location>
</feature>
<feature type="transmembrane region" description="Helical" evidence="1">
    <location>
        <begin position="184"/>
        <end position="206"/>
    </location>
</feature>
<dbReference type="RefSeq" id="WP_344657608.1">
    <property type="nucleotide sequence ID" value="NZ_BAAAQM010000014.1"/>
</dbReference>
<keyword evidence="1" id="KW-0472">Membrane</keyword>
<dbReference type="PROSITE" id="PS50883">
    <property type="entry name" value="EAL"/>
    <property type="match status" value="1"/>
</dbReference>
<evidence type="ECO:0000313" key="4">
    <source>
        <dbReference type="EMBL" id="GAA1969264.1"/>
    </source>
</evidence>
<comment type="caution">
    <text evidence="4">The sequence shown here is derived from an EMBL/GenBank/DDBJ whole genome shotgun (WGS) entry which is preliminary data.</text>
</comment>
<dbReference type="InterPro" id="IPR000160">
    <property type="entry name" value="GGDEF_dom"/>
</dbReference>
<dbReference type="PANTHER" id="PTHR44757">
    <property type="entry name" value="DIGUANYLATE CYCLASE DGCP"/>
    <property type="match status" value="1"/>
</dbReference>
<dbReference type="SMART" id="SM00052">
    <property type="entry name" value="EAL"/>
    <property type="match status" value="1"/>
</dbReference>
<dbReference type="SUPFAM" id="SSF55073">
    <property type="entry name" value="Nucleotide cyclase"/>
    <property type="match status" value="1"/>
</dbReference>
<evidence type="ECO:0000259" key="3">
    <source>
        <dbReference type="PROSITE" id="PS50887"/>
    </source>
</evidence>
<sequence length="752" mass="80972">MALRFAAFMGLWTVFYYSVPSWHLLTWTVIGLGGVAGVVFGVRRYRPRAPHAWYLLAGAMVTLVGGDTSYNLLTDVFGQVEPFPSVADAIYLTTYPLAAGGLLIMVRRRSPHRDRAALIDAVILTTAAALLLWVYIITPTVADQDNTWFQNAVSIAYPLGDMLLLAVTARLATAGGLRGPAVRLLLVGVLGLTASDVAYGLVRLYGTWHVGSAADLGWVVFYVSWGAAGLSPSMTALTEPVARAKRSTSWQVLPLAVAALVAPTVLMIESLEGDLRDGPVIAVVSAMMFLLVLWRLYLASRETRELDNRAHTRAMVRELKHRAYRDPLTGLGNRLRFQERAERALTRARDCGGVAAMLLIDLDNFKEVNDTQGHRTGDELLKAAGQRIAGAVRPGDLPVRLGGDEFAVLLSDGASEAAATKLAERLVRVLAEPFRLSGAPVPVRASIGVATSPGGAGGTEEVLFRNADLALYAAKADGKGTWRVFEPTLYDAALQRLALRTGLDRALVAGEFELHYQPIVELQGPPRVAGYEALVRWRHPKLGLLAPSSFVPLAEETGQIGPIGAWILRTAVADAVTGGFGYVAVNVSPNQFIGGGFVDTVRRALDEAGLAPNRLTVEITETVFLHEATADAMVDLQALSRLGVRVAIDDFGTGYSSLGYLRDLKFDVIKADKTFVDGIVELADHERLLRGIVHVARTMGITVVAEGVETEAQRDLLRDMGCAYAQGYLYSPAVPLAETAGVRTVIEKGDGR</sequence>
<feature type="transmembrane region" description="Helical" evidence="1">
    <location>
        <begin position="250"/>
        <end position="268"/>
    </location>
</feature>
<proteinExistence type="predicted"/>
<feature type="transmembrane region" description="Helical" evidence="1">
    <location>
        <begin position="218"/>
        <end position="238"/>
    </location>
</feature>
<dbReference type="Proteomes" id="UP001499854">
    <property type="component" value="Unassembled WGS sequence"/>
</dbReference>
<feature type="transmembrane region" description="Helical" evidence="1">
    <location>
        <begin position="148"/>
        <end position="172"/>
    </location>
</feature>
<feature type="transmembrane region" description="Helical" evidence="1">
    <location>
        <begin position="117"/>
        <end position="136"/>
    </location>
</feature>
<dbReference type="InterPro" id="IPR043128">
    <property type="entry name" value="Rev_trsase/Diguanyl_cyclase"/>
</dbReference>
<dbReference type="InterPro" id="IPR052155">
    <property type="entry name" value="Biofilm_reg_signaling"/>
</dbReference>
<protein>
    <recommendedName>
        <fullName evidence="6">Diguanylate cyclase/phosphodiesterase</fullName>
    </recommendedName>
</protein>
<dbReference type="Pfam" id="PF00563">
    <property type="entry name" value="EAL"/>
    <property type="match status" value="1"/>
</dbReference>
<evidence type="ECO:0000256" key="1">
    <source>
        <dbReference type="SAM" id="Phobius"/>
    </source>
</evidence>
<feature type="transmembrane region" description="Helical" evidence="1">
    <location>
        <begin position="85"/>
        <end position="105"/>
    </location>
</feature>
<dbReference type="SMART" id="SM00267">
    <property type="entry name" value="GGDEF"/>
    <property type="match status" value="1"/>
</dbReference>
<dbReference type="EMBL" id="BAAAQM010000014">
    <property type="protein sequence ID" value="GAA1969264.1"/>
    <property type="molecule type" value="Genomic_DNA"/>
</dbReference>
<accession>A0ABP5CUU5</accession>
<dbReference type="Pfam" id="PF00990">
    <property type="entry name" value="GGDEF"/>
    <property type="match status" value="1"/>
</dbReference>
<dbReference type="Gene3D" id="3.30.70.270">
    <property type="match status" value="1"/>
</dbReference>
<feature type="transmembrane region" description="Helical" evidence="1">
    <location>
        <begin position="20"/>
        <end position="40"/>
    </location>
</feature>
<organism evidence="4 5">
    <name type="scientific">Catenulispora subtropica</name>
    <dbReference type="NCBI Taxonomy" id="450798"/>
    <lineage>
        <taxon>Bacteria</taxon>
        <taxon>Bacillati</taxon>
        <taxon>Actinomycetota</taxon>
        <taxon>Actinomycetes</taxon>
        <taxon>Catenulisporales</taxon>
        <taxon>Catenulisporaceae</taxon>
        <taxon>Catenulispora</taxon>
    </lineage>
</organism>
<keyword evidence="1" id="KW-0812">Transmembrane</keyword>
<evidence type="ECO:0008006" key="6">
    <source>
        <dbReference type="Google" id="ProtNLM"/>
    </source>
</evidence>
<dbReference type="NCBIfam" id="TIGR00254">
    <property type="entry name" value="GGDEF"/>
    <property type="match status" value="1"/>
</dbReference>
<gene>
    <name evidence="4" type="ORF">GCM10009838_29970</name>
</gene>
<keyword evidence="1" id="KW-1133">Transmembrane helix</keyword>
<dbReference type="InterPro" id="IPR029787">
    <property type="entry name" value="Nucleotide_cyclase"/>
</dbReference>
<name>A0ABP5CUU5_9ACTN</name>
<keyword evidence="5" id="KW-1185">Reference proteome</keyword>
<dbReference type="InterPro" id="IPR035919">
    <property type="entry name" value="EAL_sf"/>
</dbReference>
<dbReference type="PANTHER" id="PTHR44757:SF2">
    <property type="entry name" value="BIOFILM ARCHITECTURE MAINTENANCE PROTEIN MBAA"/>
    <property type="match status" value="1"/>
</dbReference>
<feature type="domain" description="GGDEF" evidence="3">
    <location>
        <begin position="353"/>
        <end position="487"/>
    </location>
</feature>
<feature type="domain" description="EAL" evidence="2">
    <location>
        <begin position="496"/>
        <end position="747"/>
    </location>
</feature>
<dbReference type="CDD" id="cd01948">
    <property type="entry name" value="EAL"/>
    <property type="match status" value="1"/>
</dbReference>
<dbReference type="CDD" id="cd01949">
    <property type="entry name" value="GGDEF"/>
    <property type="match status" value="1"/>
</dbReference>
<dbReference type="PROSITE" id="PS50887">
    <property type="entry name" value="GGDEF"/>
    <property type="match status" value="1"/>
</dbReference>
<dbReference type="Gene3D" id="3.20.20.450">
    <property type="entry name" value="EAL domain"/>
    <property type="match status" value="1"/>
</dbReference>
<dbReference type="SUPFAM" id="SSF141868">
    <property type="entry name" value="EAL domain-like"/>
    <property type="match status" value="1"/>
</dbReference>
<evidence type="ECO:0000259" key="2">
    <source>
        <dbReference type="PROSITE" id="PS50883"/>
    </source>
</evidence>